<dbReference type="PRINTS" id="PR00081">
    <property type="entry name" value="GDHRDH"/>
</dbReference>
<sequence length="249" mass="25848">MTKLEGKIAVVTGASKGIGAAIAKHLAAEGASVVVNYASSQEGANRVVDEIVSKGGKAIAVQANVAKKAEIEHLFAETQQAFGKLDILVNNAGIYEFSPLEDITEEHFHKQFDLNVLGLILTSQQAIKHFGSAGGSIINISSIVSTLAPANASIYSATKAAVDAVTKSLAKELGSRNIRVNSINPGMVDTEGAHTAGITGSEGRQQIEAQTPLGRIGQPQDIAPAVVFLASSDSAWITGETLYITGGLR</sequence>
<dbReference type="AlphaFoldDB" id="A0A433UTC2"/>
<dbReference type="SUPFAM" id="SSF51735">
    <property type="entry name" value="NAD(P)-binding Rossmann-fold domains"/>
    <property type="match status" value="1"/>
</dbReference>
<evidence type="ECO:0000256" key="2">
    <source>
        <dbReference type="ARBA" id="ARBA00023002"/>
    </source>
</evidence>
<evidence type="ECO:0000313" key="5">
    <source>
        <dbReference type="Proteomes" id="UP000276103"/>
    </source>
</evidence>
<dbReference type="OrthoDB" id="9785520at2"/>
<name>A0A433UTC2_ANAVA</name>
<evidence type="ECO:0000256" key="1">
    <source>
        <dbReference type="ARBA" id="ARBA00006484"/>
    </source>
</evidence>
<comment type="similarity">
    <text evidence="1">Belongs to the short-chain dehydrogenases/reductases (SDR) family.</text>
</comment>
<dbReference type="PROSITE" id="PS00061">
    <property type="entry name" value="ADH_SHORT"/>
    <property type="match status" value="1"/>
</dbReference>
<feature type="domain" description="Ketoreductase" evidence="3">
    <location>
        <begin position="7"/>
        <end position="191"/>
    </location>
</feature>
<dbReference type="NCBIfam" id="NF005559">
    <property type="entry name" value="PRK07231.1"/>
    <property type="match status" value="1"/>
</dbReference>
<dbReference type="EMBL" id="RSCM01000005">
    <property type="protein sequence ID" value="RUS97095.1"/>
    <property type="molecule type" value="Genomic_DNA"/>
</dbReference>
<dbReference type="SMART" id="SM00822">
    <property type="entry name" value="PKS_KR"/>
    <property type="match status" value="1"/>
</dbReference>
<accession>A0A433UTC2</accession>
<dbReference type="InterPro" id="IPR036291">
    <property type="entry name" value="NAD(P)-bd_dom_sf"/>
</dbReference>
<dbReference type="InterPro" id="IPR002347">
    <property type="entry name" value="SDR_fam"/>
</dbReference>
<dbReference type="InterPro" id="IPR020904">
    <property type="entry name" value="Sc_DH/Rdtase_CS"/>
</dbReference>
<evidence type="ECO:0000259" key="3">
    <source>
        <dbReference type="SMART" id="SM00822"/>
    </source>
</evidence>
<dbReference type="Proteomes" id="UP000276103">
    <property type="component" value="Unassembled WGS sequence"/>
</dbReference>
<dbReference type="InterPro" id="IPR057326">
    <property type="entry name" value="KR_dom"/>
</dbReference>
<evidence type="ECO:0000313" key="4">
    <source>
        <dbReference type="EMBL" id="RUS97095.1"/>
    </source>
</evidence>
<dbReference type="RefSeq" id="WP_016953716.1">
    <property type="nucleotide sequence ID" value="NZ_RSCM01000005.1"/>
</dbReference>
<dbReference type="PRINTS" id="PR00080">
    <property type="entry name" value="SDRFAMILY"/>
</dbReference>
<dbReference type="Gene3D" id="3.40.50.720">
    <property type="entry name" value="NAD(P)-binding Rossmann-like Domain"/>
    <property type="match status" value="1"/>
</dbReference>
<dbReference type="FunFam" id="3.40.50.720:FF:000084">
    <property type="entry name" value="Short-chain dehydrogenase reductase"/>
    <property type="match status" value="1"/>
</dbReference>
<reference evidence="4 5" key="1">
    <citation type="journal article" date="2019" name="Genome Biol. Evol.">
        <title>Day and night: Metabolic profiles and evolutionary relationships of six axenic non-marine cyanobacteria.</title>
        <authorList>
            <person name="Will S.E."/>
            <person name="Henke P."/>
            <person name="Boedeker C."/>
            <person name="Huang S."/>
            <person name="Brinkmann H."/>
            <person name="Rohde M."/>
            <person name="Jarek M."/>
            <person name="Friedl T."/>
            <person name="Seufert S."/>
            <person name="Schumacher M."/>
            <person name="Overmann J."/>
            <person name="Neumann-Schaal M."/>
            <person name="Petersen J."/>
        </authorList>
    </citation>
    <scope>NUCLEOTIDE SEQUENCE [LARGE SCALE GENOMIC DNA]</scope>
    <source>
        <strain evidence="4 5">SAG 1403-4b</strain>
    </source>
</reference>
<keyword evidence="2" id="KW-0560">Oxidoreductase</keyword>
<dbReference type="PANTHER" id="PTHR43639:SF1">
    <property type="entry name" value="SHORT-CHAIN DEHYDROGENASE_REDUCTASE FAMILY PROTEIN"/>
    <property type="match status" value="1"/>
</dbReference>
<comment type="caution">
    <text evidence="4">The sequence shown here is derived from an EMBL/GenBank/DDBJ whole genome shotgun (WGS) entry which is preliminary data.</text>
</comment>
<dbReference type="PANTHER" id="PTHR43639">
    <property type="entry name" value="OXIDOREDUCTASE, SHORT-CHAIN DEHYDROGENASE/REDUCTASE FAMILY (AFU_ORTHOLOGUE AFUA_5G02870)"/>
    <property type="match status" value="1"/>
</dbReference>
<dbReference type="Pfam" id="PF13561">
    <property type="entry name" value="adh_short_C2"/>
    <property type="match status" value="1"/>
</dbReference>
<keyword evidence="5" id="KW-1185">Reference proteome</keyword>
<protein>
    <submittedName>
        <fullName evidence="4">Oxidoreductase</fullName>
    </submittedName>
</protein>
<organism evidence="4 5">
    <name type="scientific">Trichormus variabilis SAG 1403-4b</name>
    <dbReference type="NCBI Taxonomy" id="447716"/>
    <lineage>
        <taxon>Bacteria</taxon>
        <taxon>Bacillati</taxon>
        <taxon>Cyanobacteriota</taxon>
        <taxon>Cyanophyceae</taxon>
        <taxon>Nostocales</taxon>
        <taxon>Nostocaceae</taxon>
        <taxon>Trichormus</taxon>
    </lineage>
</organism>
<proteinExistence type="inferred from homology"/>
<dbReference type="GO" id="GO:0016491">
    <property type="term" value="F:oxidoreductase activity"/>
    <property type="evidence" value="ECO:0007669"/>
    <property type="project" value="UniProtKB-KW"/>
</dbReference>
<gene>
    <name evidence="4" type="ORF">DSM107003_18360</name>
</gene>